<dbReference type="InterPro" id="IPR019343">
    <property type="entry name" value="PPP1R21_N"/>
</dbReference>
<evidence type="ECO:0000256" key="2">
    <source>
        <dbReference type="SAM" id="MobiDB-lite"/>
    </source>
</evidence>
<name>A0A7E4UM11_PANRE</name>
<feature type="coiled-coil region" evidence="1">
    <location>
        <begin position="562"/>
        <end position="635"/>
    </location>
</feature>
<feature type="compositionally biased region" description="Polar residues" evidence="2">
    <location>
        <begin position="638"/>
        <end position="647"/>
    </location>
</feature>
<reference evidence="4" key="1">
    <citation type="journal article" date="2013" name="Genetics">
        <title>The draft genome and transcriptome of Panagrellus redivivus are shaped by the harsh demands of a free-living lifestyle.</title>
        <authorList>
            <person name="Srinivasan J."/>
            <person name="Dillman A.R."/>
            <person name="Macchietto M.G."/>
            <person name="Heikkinen L."/>
            <person name="Lakso M."/>
            <person name="Fracchia K.M."/>
            <person name="Antoshechkin I."/>
            <person name="Mortazavi A."/>
            <person name="Wong G."/>
            <person name="Sternberg P.W."/>
        </authorList>
    </citation>
    <scope>NUCLEOTIDE SEQUENCE [LARGE SCALE GENOMIC DNA]</scope>
    <source>
        <strain evidence="4">MT8872</strain>
    </source>
</reference>
<dbReference type="WBParaSite" id="Pan_g10384.t1">
    <property type="protein sequence ID" value="Pan_g10384.t1"/>
    <property type="gene ID" value="Pan_g10384"/>
</dbReference>
<keyword evidence="1" id="KW-0175">Coiled coil</keyword>
<organism evidence="4 5">
    <name type="scientific">Panagrellus redivivus</name>
    <name type="common">Microworm</name>
    <dbReference type="NCBI Taxonomy" id="6233"/>
    <lineage>
        <taxon>Eukaryota</taxon>
        <taxon>Metazoa</taxon>
        <taxon>Ecdysozoa</taxon>
        <taxon>Nematoda</taxon>
        <taxon>Chromadorea</taxon>
        <taxon>Rhabditida</taxon>
        <taxon>Tylenchina</taxon>
        <taxon>Panagrolaimomorpha</taxon>
        <taxon>Panagrolaimoidea</taxon>
        <taxon>Panagrolaimidae</taxon>
        <taxon>Panagrellus</taxon>
    </lineage>
</organism>
<evidence type="ECO:0000313" key="5">
    <source>
        <dbReference type="WBParaSite" id="Pan_g10384.t1"/>
    </source>
</evidence>
<evidence type="ECO:0000259" key="3">
    <source>
        <dbReference type="SMART" id="SM01254"/>
    </source>
</evidence>
<proteinExistence type="predicted"/>
<dbReference type="PANTHER" id="PTHR21448:SF0">
    <property type="entry name" value="PROTEIN PHOSPHATASE 1 REGULATORY SUBUNIT 21"/>
    <property type="match status" value="1"/>
</dbReference>
<feature type="coiled-coil region" evidence="1">
    <location>
        <begin position="35"/>
        <end position="69"/>
    </location>
</feature>
<dbReference type="Proteomes" id="UP000492821">
    <property type="component" value="Unassembled WGS sequence"/>
</dbReference>
<dbReference type="Pfam" id="PF10205">
    <property type="entry name" value="KLRAQ"/>
    <property type="match status" value="1"/>
</dbReference>
<feature type="domain" description="Protein phosphatase 1 regulatory subunit 21 N-terminal" evidence="3">
    <location>
        <begin position="15"/>
        <end position="135"/>
    </location>
</feature>
<evidence type="ECO:0000256" key="1">
    <source>
        <dbReference type="SAM" id="Coils"/>
    </source>
</evidence>
<accession>A0A7E4UM11</accession>
<dbReference type="PANTHER" id="PTHR21448">
    <property type="entry name" value="SMOOTH MUSCLE MYOSIN HEAVY CHAIN-RELATED"/>
    <property type="match status" value="1"/>
</dbReference>
<sequence>MVSEVNSNNVDDKYQKLSVEFAKLRGQIPHLQDTINQEQEKNQSYKDTADALTEELRKCRAENESLNFRNSQLLCRIETLQSSLDSTTAAFAEAKAKKKHKEANLRIFGAAQLSPSTSAGIPRADADRLVLEQELERKLAENAELHSRLFDLEKQHETVVMEFTGIVQNLESDNESLRKQMFELRAGGDARFDEDGLDEAPSGDRREAVRSLLKEAQKAADSFGEFFEAIDSRSAIYPCDATLESVPEEIHLFGLECGKLAKEFREAANGLSTMELNSNDGISAIRGEIKEVQTRLGTVLRDAMRELLPLFTACQRKECDAPWCNAHLDQLNGQYEKLFQQAFQKLVDALLPYSSTDFNPLPMLVELKKAFHRLRDAFSKKTFIENHLPTASKKLKNLNDTIEKRLLTIGQVFGHFHAVLDEDPGLASHLAEVVWDRKPAPEILAQTNGKKMTVLQKQKSIIEDNNNKLTTLRDQLNAARTEGESYLQRLNEVGRDVESKASKIEDLEAKIAVYEKQLEVLSGSTASMNELRAAVPKENLLDDFRVVEYYFLEELRKSVTELEKAKGKMGRYRRDIDELTMVMQNLNIEFDDHKQRSAEKETEIMELREELETTRQSYEEQLRAMSEHLAALNAKIVQQSDQLSNKPSATASSSSSSLKENLRKMVRK</sequence>
<feature type="region of interest" description="Disordered" evidence="2">
    <location>
        <begin position="638"/>
        <end position="668"/>
    </location>
</feature>
<keyword evidence="4" id="KW-1185">Reference proteome</keyword>
<reference evidence="5" key="2">
    <citation type="submission" date="2020-10" db="UniProtKB">
        <authorList>
            <consortium name="WormBaseParasite"/>
        </authorList>
    </citation>
    <scope>IDENTIFICATION</scope>
</reference>
<dbReference type="InterPro" id="IPR049372">
    <property type="entry name" value="PPP1R21_C"/>
</dbReference>
<dbReference type="GO" id="GO:0005769">
    <property type="term" value="C:early endosome"/>
    <property type="evidence" value="ECO:0007669"/>
    <property type="project" value="TreeGrafter"/>
</dbReference>
<protein>
    <submittedName>
        <fullName evidence="5">Protein phosphatase 1 regulatory subunit 21</fullName>
    </submittedName>
</protein>
<feature type="compositionally biased region" description="Low complexity" evidence="2">
    <location>
        <begin position="648"/>
        <end position="657"/>
    </location>
</feature>
<dbReference type="SMART" id="SM01254">
    <property type="entry name" value="KLRAQ"/>
    <property type="match status" value="1"/>
</dbReference>
<feature type="coiled-coil region" evidence="1">
    <location>
        <begin position="128"/>
        <end position="187"/>
    </location>
</feature>
<evidence type="ECO:0000313" key="4">
    <source>
        <dbReference type="Proteomes" id="UP000492821"/>
    </source>
</evidence>
<dbReference type="Gene3D" id="1.10.287.1490">
    <property type="match status" value="1"/>
</dbReference>
<feature type="coiled-coil region" evidence="1">
    <location>
        <begin position="455"/>
        <end position="524"/>
    </location>
</feature>
<dbReference type="Pfam" id="PF21636">
    <property type="entry name" value="PPP1R21_C"/>
    <property type="match status" value="1"/>
</dbReference>
<dbReference type="AlphaFoldDB" id="A0A7E4UM11"/>
<dbReference type="GO" id="GO:0016020">
    <property type="term" value="C:membrane"/>
    <property type="evidence" value="ECO:0007669"/>
    <property type="project" value="TreeGrafter"/>
</dbReference>
<dbReference type="InterPro" id="IPR040024">
    <property type="entry name" value="PPP1R21"/>
</dbReference>